<feature type="transmembrane region" description="Helical" evidence="14">
    <location>
        <begin position="498"/>
        <end position="517"/>
    </location>
</feature>
<evidence type="ECO:0000256" key="11">
    <source>
        <dbReference type="ARBA" id="ARBA00023033"/>
    </source>
</evidence>
<dbReference type="PRINTS" id="PR00385">
    <property type="entry name" value="P450"/>
</dbReference>
<dbReference type="RefSeq" id="XP_030388133.1">
    <property type="nucleotide sequence ID" value="XM_030532273.1"/>
</dbReference>
<reference evidence="16" key="1">
    <citation type="submission" date="2025-08" db="UniProtKB">
        <authorList>
            <consortium name="RefSeq"/>
        </authorList>
    </citation>
    <scope>IDENTIFICATION</scope>
    <source>
        <strain evidence="16">11010-0011.00</strain>
        <tissue evidence="16">Whole body</tissue>
    </source>
</reference>
<comment type="subcellular location">
    <subcellularLocation>
        <location evidence="3">Endoplasmic reticulum membrane</location>
        <topology evidence="3">Peripheral membrane protein</topology>
    </subcellularLocation>
    <subcellularLocation>
        <location evidence="2">Microsome membrane</location>
        <topology evidence="2">Peripheral membrane protein</topology>
    </subcellularLocation>
</comment>
<evidence type="ECO:0000256" key="14">
    <source>
        <dbReference type="SAM" id="Phobius"/>
    </source>
</evidence>
<keyword evidence="5 13" id="KW-0349">Heme</keyword>
<name>A0A6J2UKZ8_DROLE</name>
<accession>A0A6J2UKZ8</accession>
<dbReference type="GO" id="GO:0004497">
    <property type="term" value="F:monooxygenase activity"/>
    <property type="evidence" value="ECO:0007669"/>
    <property type="project" value="UniProtKB-KW"/>
</dbReference>
<dbReference type="GO" id="GO:0005789">
    <property type="term" value="C:endoplasmic reticulum membrane"/>
    <property type="evidence" value="ECO:0007669"/>
    <property type="project" value="UniProtKB-SubCell"/>
</dbReference>
<dbReference type="InterPro" id="IPR001128">
    <property type="entry name" value="Cyt_P450"/>
</dbReference>
<evidence type="ECO:0000256" key="4">
    <source>
        <dbReference type="ARBA" id="ARBA00010617"/>
    </source>
</evidence>
<keyword evidence="9" id="KW-0560">Oxidoreductase</keyword>
<dbReference type="InterPro" id="IPR017972">
    <property type="entry name" value="Cyt_P450_CS"/>
</dbReference>
<dbReference type="PROSITE" id="PS00086">
    <property type="entry name" value="CYTOCHROME_P450"/>
    <property type="match status" value="2"/>
</dbReference>
<dbReference type="FunFam" id="1.10.630.10:FF:000042">
    <property type="entry name" value="Cytochrome P450"/>
    <property type="match status" value="2"/>
</dbReference>
<keyword evidence="6 13" id="KW-0479">Metal-binding</keyword>
<dbReference type="InterPro" id="IPR002401">
    <property type="entry name" value="Cyt_P450_E_grp-I"/>
</dbReference>
<evidence type="ECO:0000313" key="15">
    <source>
        <dbReference type="Proteomes" id="UP000504634"/>
    </source>
</evidence>
<evidence type="ECO:0000256" key="6">
    <source>
        <dbReference type="ARBA" id="ARBA00022723"/>
    </source>
</evidence>
<dbReference type="InterPro" id="IPR050476">
    <property type="entry name" value="Insect_CytP450_Detox"/>
</dbReference>
<evidence type="ECO:0000256" key="7">
    <source>
        <dbReference type="ARBA" id="ARBA00022824"/>
    </source>
</evidence>
<dbReference type="SUPFAM" id="SSF48264">
    <property type="entry name" value="Cytochrome P450"/>
    <property type="match status" value="2"/>
</dbReference>
<keyword evidence="11" id="KW-0503">Monooxygenase</keyword>
<dbReference type="GO" id="GO:0020037">
    <property type="term" value="F:heme binding"/>
    <property type="evidence" value="ECO:0007669"/>
    <property type="project" value="InterPro"/>
</dbReference>
<dbReference type="Proteomes" id="UP000504634">
    <property type="component" value="Unplaced"/>
</dbReference>
<keyword evidence="12 14" id="KW-0472">Membrane</keyword>
<keyword evidence="15" id="KW-1185">Reference proteome</keyword>
<dbReference type="GeneID" id="115634507"/>
<dbReference type="InterPro" id="IPR036396">
    <property type="entry name" value="Cyt_P450_sf"/>
</dbReference>
<comment type="similarity">
    <text evidence="4">Belongs to the cytochrome P450 family.</text>
</comment>
<comment type="cofactor">
    <cofactor evidence="1 13">
        <name>heme</name>
        <dbReference type="ChEBI" id="CHEBI:30413"/>
    </cofactor>
</comment>
<evidence type="ECO:0000256" key="5">
    <source>
        <dbReference type="ARBA" id="ARBA00022617"/>
    </source>
</evidence>
<keyword evidence="7" id="KW-0256">Endoplasmic reticulum</keyword>
<evidence type="ECO:0000256" key="3">
    <source>
        <dbReference type="ARBA" id="ARBA00004406"/>
    </source>
</evidence>
<evidence type="ECO:0000256" key="12">
    <source>
        <dbReference type="ARBA" id="ARBA00023136"/>
    </source>
</evidence>
<dbReference type="GO" id="GO:0005506">
    <property type="term" value="F:iron ion binding"/>
    <property type="evidence" value="ECO:0007669"/>
    <property type="project" value="InterPro"/>
</dbReference>
<dbReference type="GO" id="GO:0016705">
    <property type="term" value="F:oxidoreductase activity, acting on paired donors, with incorporation or reduction of molecular oxygen"/>
    <property type="evidence" value="ECO:0007669"/>
    <property type="project" value="InterPro"/>
</dbReference>
<keyword evidence="10 13" id="KW-0408">Iron</keyword>
<keyword evidence="14" id="KW-1133">Transmembrane helix</keyword>
<dbReference type="CDD" id="cd11056">
    <property type="entry name" value="CYP6-like"/>
    <property type="match status" value="2"/>
</dbReference>
<evidence type="ECO:0000256" key="10">
    <source>
        <dbReference type="ARBA" id="ARBA00023004"/>
    </source>
</evidence>
<evidence type="ECO:0000256" key="13">
    <source>
        <dbReference type="PIRSR" id="PIRSR602401-1"/>
    </source>
</evidence>
<gene>
    <name evidence="16" type="primary">LOC115634507</name>
</gene>
<evidence type="ECO:0000256" key="8">
    <source>
        <dbReference type="ARBA" id="ARBA00022848"/>
    </source>
</evidence>
<dbReference type="Pfam" id="PF00067">
    <property type="entry name" value="p450"/>
    <property type="match status" value="2"/>
</dbReference>
<proteinExistence type="inferred from homology"/>
<keyword evidence="14" id="KW-0812">Transmembrane</keyword>
<feature type="binding site" description="axial binding residue" evidence="13">
    <location>
        <position position="439"/>
    </location>
    <ligand>
        <name>heme</name>
        <dbReference type="ChEBI" id="CHEBI:30413"/>
    </ligand>
    <ligandPart>
        <name>Fe</name>
        <dbReference type="ChEBI" id="CHEBI:18248"/>
    </ligandPart>
</feature>
<evidence type="ECO:0000256" key="9">
    <source>
        <dbReference type="ARBA" id="ARBA00023002"/>
    </source>
</evidence>
<dbReference type="OrthoDB" id="2789670at2759"/>
<evidence type="ECO:0000256" key="2">
    <source>
        <dbReference type="ARBA" id="ARBA00004174"/>
    </source>
</evidence>
<evidence type="ECO:0000256" key="1">
    <source>
        <dbReference type="ARBA" id="ARBA00001971"/>
    </source>
</evidence>
<protein>
    <submittedName>
        <fullName evidence="16">Probable cytochrome P450 6a23</fullName>
    </submittedName>
</protein>
<evidence type="ECO:0000313" key="16">
    <source>
        <dbReference type="RefSeq" id="XP_030388133.1"/>
    </source>
</evidence>
<organism evidence="15 16">
    <name type="scientific">Drosophila lebanonensis</name>
    <name type="common">Fruit fly</name>
    <name type="synonym">Scaptodrosophila lebanonensis</name>
    <dbReference type="NCBI Taxonomy" id="7225"/>
    <lineage>
        <taxon>Eukaryota</taxon>
        <taxon>Metazoa</taxon>
        <taxon>Ecdysozoa</taxon>
        <taxon>Arthropoda</taxon>
        <taxon>Hexapoda</taxon>
        <taxon>Insecta</taxon>
        <taxon>Pterygota</taxon>
        <taxon>Neoptera</taxon>
        <taxon>Endopterygota</taxon>
        <taxon>Diptera</taxon>
        <taxon>Brachycera</taxon>
        <taxon>Muscomorpha</taxon>
        <taxon>Ephydroidea</taxon>
        <taxon>Drosophilidae</taxon>
        <taxon>Scaptodrosophila</taxon>
    </lineage>
</organism>
<dbReference type="PANTHER" id="PTHR24292">
    <property type="entry name" value="CYTOCHROME P450"/>
    <property type="match status" value="1"/>
</dbReference>
<dbReference type="AlphaFoldDB" id="A0A6J2UKZ8"/>
<sequence>MLDIIALALIGLSIGFWYVRTSLNYWASRGIAHVEPQFPVGNMEGLRQSKHFLEILTPLYECFKGTGAPFAGLYMMLRPVVLVLDVELAKNILIKDFANFEDRGMYHNERDDPLTGHLFRIDGPKWRPLRHKMSPTFTSGKMKYMFDTVCAVGEELTRACAEQALNANNGILEISDLVARYTSDVIGSCAFGLECNGLRNPQAEFAAMGRRAFTDRRHNKLVDGFIETFPNLARRLRMRQIHQDITDFYMRIVKDTVKEREARGIVRQDFMNLLIEMKQRGELTIEELAAQAFIFFVAGFDTSANTLSFALYELAKQPRLQDKLRQEIAQALERHNGQFTYDSMQDLQYMELVIAETLRKYPILPHLSRISRQYYAANNDRHYYIEPGQMVIIPVYAIHHDPMFYPDPDKFIPERFLADQLAQRPTASWLPFGDGPRNCLGMRFGKMQTCSALFHLLRRFRFSTCPRTETTIQFVKSNILLCPANGIYLKIEALKARAMYLFISLVAVVIGLLIYVVNHHFNYWQRRGIPHEAPSFPHGNFGDWPKKRQFSVIFKDYYLKFKNDSSYFAGFFVFFKKSAVITDLELIKKVLIKDFNTFENRGIFSNEVDDPLSATLFSLEGQKWRHLRHKLSPTFTSGKMKFMFPTVAKVGEELANILREKMGTSSSQELEVTDLVSRFTADVIGSCAFGLECNSLQDPSAEFVQIGKRALTERRFWGLFDFFIFGLPQLARRLRLKVTMPDVEDFYFRIIRDTINHRVKNDVKRNDFMGIMIEMYKKYQDGNEEDGLSFNELAAQAFIFFLAGFETSSTTMGYALYELAQHQDIQDKLRDEVNLIMAKHNEDLNYEAMKQMQYLERVVMETLRKYPVLGHLTRKAKADYDVGDSKHIIEKGTGICISVLGLHHDPDIYPEPEKFDPERFTEQSIASRPACTWLPFGDGPRSCIGSRFGMMQTCIGLAYLVKDYRFTLAPGTKVPPTFVKKSFLLSPENGIVLNVETVS</sequence>
<keyword evidence="8" id="KW-0492">Microsome</keyword>
<dbReference type="Gene3D" id="1.10.630.10">
    <property type="entry name" value="Cytochrome P450"/>
    <property type="match status" value="2"/>
</dbReference>
<dbReference type="PRINTS" id="PR00463">
    <property type="entry name" value="EP450I"/>
</dbReference>
<dbReference type="PANTHER" id="PTHR24292:SF100">
    <property type="entry name" value="CYTOCHROME P450 6A16, ISOFORM B-RELATED"/>
    <property type="match status" value="1"/>
</dbReference>